<dbReference type="Proteomes" id="UP000746690">
    <property type="component" value="Unassembled WGS sequence"/>
</dbReference>
<protein>
    <submittedName>
        <fullName evidence="8">Helix-turn-helix domain-containing protein</fullName>
    </submittedName>
</protein>
<keyword evidence="9" id="KW-1185">Reference proteome</keyword>
<sequence>MNELGEKIKALRKRKGLSQEELADTAKVNLRTIQRIENNQNEPRGKTLHLICEALNLNAEDILDYDKQTDKNYLIYLHLSVISFLVIPLGNIILPLILWLTKKNKVIGLKEAGINLLNFQIFWTFITYGLIIIFVILKFMYFNLGGLGSFKILILFLLAFNAVNIILPILFSIKISRGKTKGFYPNIIKPIK</sequence>
<dbReference type="Gene3D" id="1.10.260.40">
    <property type="entry name" value="lambda repressor-like DNA-binding domains"/>
    <property type="match status" value="1"/>
</dbReference>
<feature type="transmembrane region" description="Helical" evidence="6">
    <location>
        <begin position="73"/>
        <end position="100"/>
    </location>
</feature>
<dbReference type="PROSITE" id="PS50943">
    <property type="entry name" value="HTH_CROC1"/>
    <property type="match status" value="1"/>
</dbReference>
<keyword evidence="2 6" id="KW-0812">Transmembrane</keyword>
<organism evidence="8 9">
    <name type="scientific">Flavivirga algicola</name>
    <dbReference type="NCBI Taxonomy" id="2729136"/>
    <lineage>
        <taxon>Bacteria</taxon>
        <taxon>Pseudomonadati</taxon>
        <taxon>Bacteroidota</taxon>
        <taxon>Flavobacteriia</taxon>
        <taxon>Flavobacteriales</taxon>
        <taxon>Flavobacteriaceae</taxon>
        <taxon>Flavivirga</taxon>
    </lineage>
</organism>
<dbReference type="PANTHER" id="PTHR46797">
    <property type="entry name" value="HTH-TYPE TRANSCRIPTIONAL REGULATOR"/>
    <property type="match status" value="1"/>
</dbReference>
<dbReference type="InterPro" id="IPR050807">
    <property type="entry name" value="TransReg_Diox_bact_type"/>
</dbReference>
<dbReference type="EMBL" id="JABBHF010000012">
    <property type="protein sequence ID" value="NMH89425.1"/>
    <property type="molecule type" value="Genomic_DNA"/>
</dbReference>
<proteinExistence type="predicted"/>
<feature type="transmembrane region" description="Helical" evidence="6">
    <location>
        <begin position="121"/>
        <end position="140"/>
    </location>
</feature>
<dbReference type="InterPro" id="IPR019109">
    <property type="entry name" value="MamF_MmsF"/>
</dbReference>
<reference evidence="8 9" key="1">
    <citation type="submission" date="2020-04" db="EMBL/GenBank/DDBJ databases">
        <title>A Flavivirga sp. nov.</title>
        <authorList>
            <person name="Sun X."/>
        </authorList>
    </citation>
    <scope>NUCLEOTIDE SEQUENCE [LARGE SCALE GENOMIC DNA]</scope>
    <source>
        <strain evidence="8 9">Y03</strain>
    </source>
</reference>
<dbReference type="SMART" id="SM00530">
    <property type="entry name" value="HTH_XRE"/>
    <property type="match status" value="1"/>
</dbReference>
<dbReference type="RefSeq" id="WP_169676410.1">
    <property type="nucleotide sequence ID" value="NZ_JABBHF010000012.1"/>
</dbReference>
<accession>A0ABX1S4G4</accession>
<dbReference type="CDD" id="cd00093">
    <property type="entry name" value="HTH_XRE"/>
    <property type="match status" value="1"/>
</dbReference>
<evidence type="ECO:0000313" key="8">
    <source>
        <dbReference type="EMBL" id="NMH89425.1"/>
    </source>
</evidence>
<evidence type="ECO:0000256" key="6">
    <source>
        <dbReference type="SAM" id="Phobius"/>
    </source>
</evidence>
<comment type="subcellular location">
    <subcellularLocation>
        <location evidence="1">Membrane</location>
        <topology evidence="1">Multi-pass membrane protein</topology>
    </subcellularLocation>
</comment>
<keyword evidence="3 6" id="KW-1133">Transmembrane helix</keyword>
<evidence type="ECO:0000259" key="7">
    <source>
        <dbReference type="PROSITE" id="PS50943"/>
    </source>
</evidence>
<feature type="transmembrane region" description="Helical" evidence="6">
    <location>
        <begin position="152"/>
        <end position="171"/>
    </location>
</feature>
<evidence type="ECO:0000313" key="9">
    <source>
        <dbReference type="Proteomes" id="UP000746690"/>
    </source>
</evidence>
<dbReference type="Pfam" id="PF01381">
    <property type="entry name" value="HTH_3"/>
    <property type="match status" value="1"/>
</dbReference>
<dbReference type="InterPro" id="IPR001387">
    <property type="entry name" value="Cro/C1-type_HTH"/>
</dbReference>
<keyword evidence="5 6" id="KW-0472">Membrane</keyword>
<dbReference type="PANTHER" id="PTHR46797:SF1">
    <property type="entry name" value="METHYLPHOSPHONATE SYNTHASE"/>
    <property type="match status" value="1"/>
</dbReference>
<evidence type="ECO:0000256" key="5">
    <source>
        <dbReference type="ARBA" id="ARBA00023136"/>
    </source>
</evidence>
<evidence type="ECO:0000256" key="1">
    <source>
        <dbReference type="ARBA" id="ARBA00004141"/>
    </source>
</evidence>
<gene>
    <name evidence="8" type="ORF">HHX25_18080</name>
</gene>
<dbReference type="SUPFAM" id="SSF47413">
    <property type="entry name" value="lambda repressor-like DNA-binding domains"/>
    <property type="match status" value="1"/>
</dbReference>
<evidence type="ECO:0000256" key="3">
    <source>
        <dbReference type="ARBA" id="ARBA00022989"/>
    </source>
</evidence>
<evidence type="ECO:0000256" key="2">
    <source>
        <dbReference type="ARBA" id="ARBA00022692"/>
    </source>
</evidence>
<feature type="domain" description="HTH cro/C1-type" evidence="7">
    <location>
        <begin position="8"/>
        <end position="62"/>
    </location>
</feature>
<evidence type="ECO:0000256" key="4">
    <source>
        <dbReference type="ARBA" id="ARBA00023125"/>
    </source>
</evidence>
<dbReference type="Pfam" id="PF09685">
    <property type="entry name" value="MamF_MmsF"/>
    <property type="match status" value="1"/>
</dbReference>
<dbReference type="InterPro" id="IPR010982">
    <property type="entry name" value="Lambda_DNA-bd_dom_sf"/>
</dbReference>
<name>A0ABX1S4G4_9FLAO</name>
<comment type="caution">
    <text evidence="8">The sequence shown here is derived from an EMBL/GenBank/DDBJ whole genome shotgun (WGS) entry which is preliminary data.</text>
</comment>
<keyword evidence="4" id="KW-0238">DNA-binding</keyword>